<protein>
    <submittedName>
        <fullName evidence="1">Uncharacterized protein</fullName>
    </submittedName>
</protein>
<comment type="caution">
    <text evidence="1">The sequence shown here is derived from an EMBL/GenBank/DDBJ whole genome shotgun (WGS) entry which is preliminary data.</text>
</comment>
<evidence type="ECO:0000313" key="2">
    <source>
        <dbReference type="Proteomes" id="UP000054035"/>
    </source>
</evidence>
<gene>
    <name evidence="1" type="ORF">XAXN_17015</name>
</gene>
<dbReference type="EMBL" id="JFAQ01000193">
    <property type="protein sequence ID" value="KPL47888.1"/>
    <property type="molecule type" value="Genomic_DNA"/>
</dbReference>
<sequence>MDIDAAFEADTQLAHAGKPSVRALDDPAVLAQSVVAFDALACNTRNDAALLEGVAATVDVVGLVGMQFAWPASRTPWLSSD</sequence>
<organism evidence="1 2">
    <name type="scientific">Xanthomonas axonopodis</name>
    <dbReference type="NCBI Taxonomy" id="53413"/>
    <lineage>
        <taxon>Bacteria</taxon>
        <taxon>Pseudomonadati</taxon>
        <taxon>Pseudomonadota</taxon>
        <taxon>Gammaproteobacteria</taxon>
        <taxon>Lysobacterales</taxon>
        <taxon>Lysobacteraceae</taxon>
        <taxon>Xanthomonas</taxon>
    </lineage>
</organism>
<dbReference type="AlphaFoldDB" id="A0A0P6V6V2"/>
<feature type="non-terminal residue" evidence="1">
    <location>
        <position position="81"/>
    </location>
</feature>
<evidence type="ECO:0000313" key="1">
    <source>
        <dbReference type="EMBL" id="KPL47888.1"/>
    </source>
</evidence>
<accession>A0A0P6V6V2</accession>
<name>A0A0P6V6V2_9XANT</name>
<reference evidence="1 2" key="1">
    <citation type="submission" date="2014-02" db="EMBL/GenBank/DDBJ databases">
        <title>Genome sequence of Xanthomonas axonopodis DSM 3585 (T).</title>
        <authorList>
            <person name="Midha S."/>
            <person name="Patil P.B."/>
        </authorList>
    </citation>
    <scope>NUCLEOTIDE SEQUENCE [LARGE SCALE GENOMIC DNA]</scope>
    <source>
        <strain evidence="1 2">DSM 3585</strain>
    </source>
</reference>
<dbReference type="Proteomes" id="UP000054035">
    <property type="component" value="Unassembled WGS sequence"/>
</dbReference>
<proteinExistence type="predicted"/>